<gene>
    <name evidence="7" type="ORF">AB1Y20_008889</name>
    <name evidence="8" type="ORF">AB1Y20_008955</name>
</gene>
<dbReference type="SUPFAM" id="SSF56112">
    <property type="entry name" value="Protein kinase-like (PK-like)"/>
    <property type="match status" value="1"/>
</dbReference>
<dbReference type="PROSITE" id="PS50011">
    <property type="entry name" value="PROTEIN_KINASE_DOM"/>
    <property type="match status" value="1"/>
</dbReference>
<keyword evidence="5" id="KW-0067">ATP-binding</keyword>
<keyword evidence="4" id="KW-0418">Kinase</keyword>
<keyword evidence="3" id="KW-0547">Nucleotide-binding</keyword>
<dbReference type="PANTHER" id="PTHR24345">
    <property type="entry name" value="SERINE/THREONINE-PROTEIN KINASE PLK"/>
    <property type="match status" value="1"/>
</dbReference>
<dbReference type="AlphaFoldDB" id="A0AB34K542"/>
<evidence type="ECO:0000259" key="6">
    <source>
        <dbReference type="PROSITE" id="PS50011"/>
    </source>
</evidence>
<dbReference type="EMBL" id="JBGBPQ010000002">
    <property type="protein sequence ID" value="KAL1527568.1"/>
    <property type="molecule type" value="Genomic_DNA"/>
</dbReference>
<evidence type="ECO:0000313" key="7">
    <source>
        <dbReference type="EMBL" id="KAL1527499.1"/>
    </source>
</evidence>
<evidence type="ECO:0000256" key="4">
    <source>
        <dbReference type="ARBA" id="ARBA00022777"/>
    </source>
</evidence>
<dbReference type="PROSITE" id="PS00108">
    <property type="entry name" value="PROTEIN_KINASE_ST"/>
    <property type="match status" value="1"/>
</dbReference>
<evidence type="ECO:0000256" key="1">
    <source>
        <dbReference type="ARBA" id="ARBA00022527"/>
    </source>
</evidence>
<evidence type="ECO:0000256" key="2">
    <source>
        <dbReference type="ARBA" id="ARBA00022679"/>
    </source>
</evidence>
<dbReference type="InterPro" id="IPR011009">
    <property type="entry name" value="Kinase-like_dom_sf"/>
</dbReference>
<name>A0AB34K542_PRYPA</name>
<keyword evidence="2" id="KW-0808">Transferase</keyword>
<reference evidence="7 9" key="1">
    <citation type="journal article" date="2024" name="Science">
        <title>Giant polyketide synthase enzymes in the biosynthesis of giant marine polyether toxins.</title>
        <authorList>
            <person name="Fallon T.R."/>
            <person name="Shende V.V."/>
            <person name="Wierzbicki I.H."/>
            <person name="Pendleton A.L."/>
            <person name="Watervoot N.F."/>
            <person name="Auber R.P."/>
            <person name="Gonzalez D.J."/>
            <person name="Wisecaver J.H."/>
            <person name="Moore B.S."/>
        </authorList>
    </citation>
    <scope>NUCLEOTIDE SEQUENCE [LARGE SCALE GENOMIC DNA]</scope>
    <source>
        <strain evidence="7 9">12B1</strain>
    </source>
</reference>
<protein>
    <recommendedName>
        <fullName evidence="6">Protein kinase domain-containing protein</fullName>
    </recommendedName>
</protein>
<proteinExistence type="predicted"/>
<feature type="domain" description="Protein kinase" evidence="6">
    <location>
        <begin position="13"/>
        <end position="281"/>
    </location>
</feature>
<accession>A0AB34K542</accession>
<comment type="caution">
    <text evidence="7">The sequence shown here is derived from an EMBL/GenBank/DDBJ whole genome shotgun (WGS) entry which is preliminary data.</text>
</comment>
<dbReference type="GO" id="GO:0005524">
    <property type="term" value="F:ATP binding"/>
    <property type="evidence" value="ECO:0007669"/>
    <property type="project" value="UniProtKB-KW"/>
</dbReference>
<evidence type="ECO:0000256" key="5">
    <source>
        <dbReference type="ARBA" id="ARBA00022840"/>
    </source>
</evidence>
<organism evidence="7 9">
    <name type="scientific">Prymnesium parvum</name>
    <name type="common">Toxic golden alga</name>
    <dbReference type="NCBI Taxonomy" id="97485"/>
    <lineage>
        <taxon>Eukaryota</taxon>
        <taxon>Haptista</taxon>
        <taxon>Haptophyta</taxon>
        <taxon>Prymnesiophyceae</taxon>
        <taxon>Prymnesiales</taxon>
        <taxon>Prymnesiaceae</taxon>
        <taxon>Prymnesium</taxon>
    </lineage>
</organism>
<dbReference type="SMART" id="SM00220">
    <property type="entry name" value="S_TKc"/>
    <property type="match status" value="1"/>
</dbReference>
<keyword evidence="9" id="KW-1185">Reference proteome</keyword>
<sequence length="417" mass="45114">MAEAALAPLGVALESNGLSVGGGYGYVVFGVINPPGSPVAVKVQPANAAAQREREVKLRLEAAPHPNIIAMLGEAQHDGRHYLVMELAERSLFDLLSDTTALAEQQLRPLFAQAVAGVRHLHANGIAHRDLKLENLLLRGTELKIIDFGISHLYARHDDGSYSNERLMTRVGTKSYIPPELYQQPQLPYDGHLYDVWTLGVVLFSLAAGFFPFDRAHLSDLRYATALRAQETMRSVSLVLFSLCERECPFSFLLRGLIDAMLAIEPTARLTLPEVLEHAWLTQDAALPAAPPPADSVVAPPAESAPLAYSHAAAVHAQTLSQLPNEAATLPSVQMQVVAAEEQLLLYDSRGFDSAADAYLPHYCRGNSFESDGGAGPITYRSADVYREEEGLCCGALQLKPPKLVRQAAGPIPADVT</sequence>
<dbReference type="GO" id="GO:0005634">
    <property type="term" value="C:nucleus"/>
    <property type="evidence" value="ECO:0007669"/>
    <property type="project" value="TreeGrafter"/>
</dbReference>
<evidence type="ECO:0000313" key="8">
    <source>
        <dbReference type="EMBL" id="KAL1527568.1"/>
    </source>
</evidence>
<evidence type="ECO:0000256" key="3">
    <source>
        <dbReference type="ARBA" id="ARBA00022741"/>
    </source>
</evidence>
<dbReference type="EMBL" id="JBGBPQ010000002">
    <property type="protein sequence ID" value="KAL1527499.1"/>
    <property type="molecule type" value="Genomic_DNA"/>
</dbReference>
<evidence type="ECO:0000313" key="9">
    <source>
        <dbReference type="Proteomes" id="UP001515480"/>
    </source>
</evidence>
<dbReference type="InterPro" id="IPR008271">
    <property type="entry name" value="Ser/Thr_kinase_AS"/>
</dbReference>
<dbReference type="PANTHER" id="PTHR24345:SF91">
    <property type="entry name" value="SERINE_THREONINE-PROTEIN KINASE PLK4"/>
    <property type="match status" value="1"/>
</dbReference>
<dbReference type="Proteomes" id="UP001515480">
    <property type="component" value="Unassembled WGS sequence"/>
</dbReference>
<dbReference type="GO" id="GO:0004674">
    <property type="term" value="F:protein serine/threonine kinase activity"/>
    <property type="evidence" value="ECO:0007669"/>
    <property type="project" value="UniProtKB-KW"/>
</dbReference>
<keyword evidence="1" id="KW-0723">Serine/threonine-protein kinase</keyword>
<dbReference type="Pfam" id="PF00069">
    <property type="entry name" value="Pkinase"/>
    <property type="match status" value="1"/>
</dbReference>
<dbReference type="Gene3D" id="1.10.510.10">
    <property type="entry name" value="Transferase(Phosphotransferase) domain 1"/>
    <property type="match status" value="1"/>
</dbReference>
<dbReference type="InterPro" id="IPR000719">
    <property type="entry name" value="Prot_kinase_dom"/>
</dbReference>